<dbReference type="Proteomes" id="UP000467841">
    <property type="component" value="Unassembled WGS sequence"/>
</dbReference>
<reference evidence="1" key="1">
    <citation type="submission" date="2020-01" db="EMBL/GenBank/DDBJ databases">
        <authorList>
            <person name="Mishra B."/>
        </authorList>
    </citation>
    <scope>NUCLEOTIDE SEQUENCE [LARGE SCALE GENOMIC DNA]</scope>
</reference>
<feature type="non-terminal residue" evidence="1">
    <location>
        <position position="1"/>
    </location>
</feature>
<evidence type="ECO:0000313" key="1">
    <source>
        <dbReference type="EMBL" id="CAA7028663.1"/>
    </source>
</evidence>
<protein>
    <submittedName>
        <fullName evidence="1">Uncharacterized protein</fullName>
    </submittedName>
</protein>
<evidence type="ECO:0000313" key="2">
    <source>
        <dbReference type="Proteomes" id="UP000467841"/>
    </source>
</evidence>
<dbReference type="EMBL" id="CACVBM020001072">
    <property type="protein sequence ID" value="CAA7028663.1"/>
    <property type="molecule type" value="Genomic_DNA"/>
</dbReference>
<sequence length="46" mass="5250">CDEIFGGESVYLVEPQALENHNGFIIRLRRFIVKKKEELLNSGGDD</sequence>
<proteinExistence type="predicted"/>
<gene>
    <name evidence="1" type="ORF">MERR_LOCUS15898</name>
</gene>
<organism evidence="1 2">
    <name type="scientific">Microthlaspi erraticum</name>
    <dbReference type="NCBI Taxonomy" id="1685480"/>
    <lineage>
        <taxon>Eukaryota</taxon>
        <taxon>Viridiplantae</taxon>
        <taxon>Streptophyta</taxon>
        <taxon>Embryophyta</taxon>
        <taxon>Tracheophyta</taxon>
        <taxon>Spermatophyta</taxon>
        <taxon>Magnoliopsida</taxon>
        <taxon>eudicotyledons</taxon>
        <taxon>Gunneridae</taxon>
        <taxon>Pentapetalae</taxon>
        <taxon>rosids</taxon>
        <taxon>malvids</taxon>
        <taxon>Brassicales</taxon>
        <taxon>Brassicaceae</taxon>
        <taxon>Coluteocarpeae</taxon>
        <taxon>Microthlaspi</taxon>
    </lineage>
</organism>
<comment type="caution">
    <text evidence="1">The sequence shown here is derived from an EMBL/GenBank/DDBJ whole genome shotgun (WGS) entry which is preliminary data.</text>
</comment>
<keyword evidence="2" id="KW-1185">Reference proteome</keyword>
<dbReference type="AlphaFoldDB" id="A0A6D2IID9"/>
<accession>A0A6D2IID9</accession>
<name>A0A6D2IID9_9BRAS</name>